<organism evidence="2 3">
    <name type="scientific">Umbra pygmaea</name>
    <name type="common">Eastern mudminnow</name>
    <dbReference type="NCBI Taxonomy" id="75934"/>
    <lineage>
        <taxon>Eukaryota</taxon>
        <taxon>Metazoa</taxon>
        <taxon>Chordata</taxon>
        <taxon>Craniata</taxon>
        <taxon>Vertebrata</taxon>
        <taxon>Euteleostomi</taxon>
        <taxon>Actinopterygii</taxon>
        <taxon>Neopterygii</taxon>
        <taxon>Teleostei</taxon>
        <taxon>Protacanthopterygii</taxon>
        <taxon>Esociformes</taxon>
        <taxon>Umbridae</taxon>
        <taxon>Umbra</taxon>
    </lineage>
</organism>
<dbReference type="AlphaFoldDB" id="A0ABD0VVD2"/>
<sequence length="61" mass="6924">MRENVFKVMSIFLLDIEDDCRVMSRESPPMTTAGSTDHLPQPGSRSRSHLDETILLQSAFE</sequence>
<dbReference type="Proteomes" id="UP001557470">
    <property type="component" value="Unassembled WGS sequence"/>
</dbReference>
<evidence type="ECO:0000313" key="2">
    <source>
        <dbReference type="EMBL" id="KAL0961584.1"/>
    </source>
</evidence>
<reference evidence="2 3" key="1">
    <citation type="submission" date="2024-06" db="EMBL/GenBank/DDBJ databases">
        <authorList>
            <person name="Pan Q."/>
            <person name="Wen M."/>
            <person name="Jouanno E."/>
            <person name="Zahm M."/>
            <person name="Klopp C."/>
            <person name="Cabau C."/>
            <person name="Louis A."/>
            <person name="Berthelot C."/>
            <person name="Parey E."/>
            <person name="Roest Crollius H."/>
            <person name="Montfort J."/>
            <person name="Robinson-Rechavi M."/>
            <person name="Bouchez O."/>
            <person name="Lampietro C."/>
            <person name="Lopez Roques C."/>
            <person name="Donnadieu C."/>
            <person name="Postlethwait J."/>
            <person name="Bobe J."/>
            <person name="Verreycken H."/>
            <person name="Guiguen Y."/>
        </authorList>
    </citation>
    <scope>NUCLEOTIDE SEQUENCE [LARGE SCALE GENOMIC DNA]</scope>
    <source>
        <strain evidence="2">Up_M1</strain>
        <tissue evidence="2">Testis</tissue>
    </source>
</reference>
<name>A0ABD0VVD2_UMBPY</name>
<comment type="caution">
    <text evidence="2">The sequence shown here is derived from an EMBL/GenBank/DDBJ whole genome shotgun (WGS) entry which is preliminary data.</text>
</comment>
<evidence type="ECO:0000313" key="3">
    <source>
        <dbReference type="Proteomes" id="UP001557470"/>
    </source>
</evidence>
<evidence type="ECO:0000256" key="1">
    <source>
        <dbReference type="SAM" id="MobiDB-lite"/>
    </source>
</evidence>
<feature type="region of interest" description="Disordered" evidence="1">
    <location>
        <begin position="24"/>
        <end position="52"/>
    </location>
</feature>
<gene>
    <name evidence="2" type="ORF">UPYG_G00354830</name>
</gene>
<proteinExistence type="predicted"/>
<dbReference type="EMBL" id="JAGEUA010000118">
    <property type="protein sequence ID" value="KAL0961584.1"/>
    <property type="molecule type" value="Genomic_DNA"/>
</dbReference>
<keyword evidence="3" id="KW-1185">Reference proteome</keyword>
<accession>A0ABD0VVD2</accession>
<protein>
    <submittedName>
        <fullName evidence="2">Uncharacterized protein</fullName>
    </submittedName>
</protein>